<dbReference type="RefSeq" id="WP_158200678.1">
    <property type="nucleotide sequence ID" value="NZ_CP046973.1"/>
</dbReference>
<evidence type="ECO:0000313" key="1">
    <source>
        <dbReference type="EMBL" id="QGZ90774.1"/>
    </source>
</evidence>
<proteinExistence type="predicted"/>
<name>A0A857D4T8_MICAE</name>
<organism evidence="1 2">
    <name type="scientific">Microcystis aeruginosa FD4</name>
    <dbReference type="NCBI Taxonomy" id="2686288"/>
    <lineage>
        <taxon>Bacteria</taxon>
        <taxon>Bacillati</taxon>
        <taxon>Cyanobacteriota</taxon>
        <taxon>Cyanophyceae</taxon>
        <taxon>Oscillatoriophycideae</taxon>
        <taxon>Chroococcales</taxon>
        <taxon>Microcystaceae</taxon>
        <taxon>Microcystis</taxon>
    </lineage>
</organism>
<dbReference type="EMBL" id="CP046973">
    <property type="protein sequence ID" value="QGZ90774.1"/>
    <property type="molecule type" value="Genomic_DNA"/>
</dbReference>
<sequence>MMIIVSDFGSNQRGSSMKEVTTTIATQLAELNEHLVAIIDCLPCGDEGDDSCSEEIAKIREKLAEIIRTVGEIAEQLGGIETRVKRLEESVISGDFSKRNALINEVLLCLKEEDRLTLEKLYDLAFGESKPGILYEKLPPDTDQVKHRETLNKCRQAQALPPRP</sequence>
<evidence type="ECO:0000313" key="2">
    <source>
        <dbReference type="Proteomes" id="UP000438345"/>
    </source>
</evidence>
<dbReference type="Proteomes" id="UP000438345">
    <property type="component" value="Chromosome"/>
</dbReference>
<dbReference type="AlphaFoldDB" id="A0A857D4T8"/>
<gene>
    <name evidence="1" type="ORF">GQR42_15830</name>
</gene>
<reference evidence="1 2" key="1">
    <citation type="submission" date="2019-12" db="EMBL/GenBank/DDBJ databases">
        <title>Complete genome sequence of Microcystis aeruginosa strain FD4.</title>
        <authorList>
            <person name="Urakawa H."/>
        </authorList>
    </citation>
    <scope>NUCLEOTIDE SEQUENCE [LARGE SCALE GENOMIC DNA]</scope>
    <source>
        <strain evidence="1 2">FD4</strain>
    </source>
</reference>
<protein>
    <submittedName>
        <fullName evidence="1">Uncharacterized protein</fullName>
    </submittedName>
</protein>
<accession>A0A857D4T8</accession>